<comment type="similarity">
    <text evidence="8">Belongs to the G-protein coupled receptor 1 family.</text>
</comment>
<feature type="transmembrane region" description="Helical" evidence="10">
    <location>
        <begin position="179"/>
        <end position="200"/>
    </location>
</feature>
<dbReference type="PROSITE" id="PS50262">
    <property type="entry name" value="G_PROTEIN_RECEP_F1_2"/>
    <property type="match status" value="1"/>
</dbReference>
<dbReference type="InterPro" id="IPR017452">
    <property type="entry name" value="GPCR_Rhodpsn_7TM"/>
</dbReference>
<reference evidence="13" key="1">
    <citation type="submission" date="2025-08" db="UniProtKB">
        <authorList>
            <consortium name="RefSeq"/>
        </authorList>
    </citation>
    <scope>IDENTIFICATION</scope>
    <source>
        <tissue evidence="13">Testes</tissue>
    </source>
</reference>
<gene>
    <name evidence="13" type="primary">LOC102805618</name>
</gene>
<feature type="domain" description="G-protein coupled receptors family 1 profile" evidence="11">
    <location>
        <begin position="55"/>
        <end position="281"/>
    </location>
</feature>
<feature type="compositionally biased region" description="Low complexity" evidence="9">
    <location>
        <begin position="1"/>
        <end position="14"/>
    </location>
</feature>
<evidence type="ECO:0000256" key="6">
    <source>
        <dbReference type="ARBA" id="ARBA00023170"/>
    </source>
</evidence>
<dbReference type="PRINTS" id="PR00237">
    <property type="entry name" value="GPCRRHODOPSN"/>
</dbReference>
<evidence type="ECO:0000259" key="11">
    <source>
        <dbReference type="PROSITE" id="PS50262"/>
    </source>
</evidence>
<comment type="subcellular location">
    <subcellularLocation>
        <location evidence="1">Membrane</location>
        <topology evidence="1">Multi-pass membrane protein</topology>
    </subcellularLocation>
</comment>
<dbReference type="Gene3D" id="1.20.1070.10">
    <property type="entry name" value="Rhodopsin 7-helix transmembrane proteins"/>
    <property type="match status" value="1"/>
</dbReference>
<feature type="transmembrane region" description="Helical" evidence="10">
    <location>
        <begin position="75"/>
        <end position="96"/>
    </location>
</feature>
<protein>
    <submittedName>
        <fullName evidence="13">Neuropeptide Y receptor type 2-like</fullName>
    </submittedName>
</protein>
<evidence type="ECO:0000256" key="1">
    <source>
        <dbReference type="ARBA" id="ARBA00004141"/>
    </source>
</evidence>
<evidence type="ECO:0000256" key="3">
    <source>
        <dbReference type="ARBA" id="ARBA00022989"/>
    </source>
</evidence>
<dbReference type="RefSeq" id="XP_006819460.1">
    <property type="nucleotide sequence ID" value="XM_006819397.1"/>
</dbReference>
<keyword evidence="2 8" id="KW-0812">Transmembrane</keyword>
<dbReference type="GeneID" id="102805618"/>
<keyword evidence="4 8" id="KW-0297">G-protein coupled receptor</keyword>
<feature type="transmembrane region" description="Helical" evidence="10">
    <location>
        <begin position="154"/>
        <end position="173"/>
    </location>
</feature>
<evidence type="ECO:0000256" key="10">
    <source>
        <dbReference type="SAM" id="Phobius"/>
    </source>
</evidence>
<accession>A0ABM0MHG9</accession>
<evidence type="ECO:0000313" key="13">
    <source>
        <dbReference type="RefSeq" id="XP_006819460.1"/>
    </source>
</evidence>
<evidence type="ECO:0000256" key="9">
    <source>
        <dbReference type="SAM" id="MobiDB-lite"/>
    </source>
</evidence>
<evidence type="ECO:0000256" key="7">
    <source>
        <dbReference type="ARBA" id="ARBA00023224"/>
    </source>
</evidence>
<dbReference type="InterPro" id="IPR000276">
    <property type="entry name" value="GPCR_Rhodpsn"/>
</dbReference>
<evidence type="ECO:0000256" key="4">
    <source>
        <dbReference type="ARBA" id="ARBA00023040"/>
    </source>
</evidence>
<keyword evidence="3 10" id="KW-1133">Transmembrane helix</keyword>
<sequence length="342" mass="37497">MTEPSFSEPEPMSELQAEPEPLSNGSSLAEPSMEVGVQVFLVIIAVIIVIVGIVGNVLVIVVMGSIKTGRTVTDIFLASLAVADVIVCVVCVPLLIVGITTHEGHTGLSYNVEQFLFYFATMSSILNLTTIAVDRHDAVLHPLSRKITIDRSKAILSIIWVASILIAVVIFTIPDQYEMVILFPGFAIPVTIMCVCYIRIVKTARIAGQKALPANQTKPKSDKTLRMVLIVIIVFIISWIPSLVSRLLKYIVDMSPSSLSHLEVSACMVAYAASAVNFIVYAMMSHRFKRNILQRFGLQHLLAEKGKNEATIGVTAISRFENKVQPMHSNVSMCRDDNQPSK</sequence>
<dbReference type="PANTHER" id="PTHR24243">
    <property type="entry name" value="G-PROTEIN COUPLED RECEPTOR"/>
    <property type="match status" value="1"/>
</dbReference>
<keyword evidence="5 10" id="KW-0472">Membrane</keyword>
<dbReference type="CDD" id="cd00637">
    <property type="entry name" value="7tm_classA_rhodopsin-like"/>
    <property type="match status" value="1"/>
</dbReference>
<dbReference type="SMART" id="SM01381">
    <property type="entry name" value="7TM_GPCR_Srsx"/>
    <property type="match status" value="1"/>
</dbReference>
<evidence type="ECO:0000256" key="8">
    <source>
        <dbReference type="RuleBase" id="RU000688"/>
    </source>
</evidence>
<evidence type="ECO:0000256" key="5">
    <source>
        <dbReference type="ARBA" id="ARBA00023136"/>
    </source>
</evidence>
<keyword evidence="12" id="KW-1185">Reference proteome</keyword>
<organism evidence="12 13">
    <name type="scientific">Saccoglossus kowalevskii</name>
    <name type="common">Acorn worm</name>
    <dbReference type="NCBI Taxonomy" id="10224"/>
    <lineage>
        <taxon>Eukaryota</taxon>
        <taxon>Metazoa</taxon>
        <taxon>Hemichordata</taxon>
        <taxon>Enteropneusta</taxon>
        <taxon>Harrimaniidae</taxon>
        <taxon>Saccoglossus</taxon>
    </lineage>
</organism>
<dbReference type="PROSITE" id="PS00237">
    <property type="entry name" value="G_PROTEIN_RECEP_F1_1"/>
    <property type="match status" value="1"/>
</dbReference>
<feature type="transmembrane region" description="Helical" evidence="10">
    <location>
        <begin position="264"/>
        <end position="284"/>
    </location>
</feature>
<feature type="region of interest" description="Disordered" evidence="9">
    <location>
        <begin position="1"/>
        <end position="27"/>
    </location>
</feature>
<feature type="transmembrane region" description="Helical" evidence="10">
    <location>
        <begin position="39"/>
        <end position="63"/>
    </location>
</feature>
<keyword evidence="7 8" id="KW-0807">Transducer</keyword>
<evidence type="ECO:0000256" key="2">
    <source>
        <dbReference type="ARBA" id="ARBA00022692"/>
    </source>
</evidence>
<name>A0ABM0MHG9_SACKO</name>
<feature type="transmembrane region" description="Helical" evidence="10">
    <location>
        <begin position="116"/>
        <end position="133"/>
    </location>
</feature>
<feature type="transmembrane region" description="Helical" evidence="10">
    <location>
        <begin position="225"/>
        <end position="244"/>
    </location>
</feature>
<dbReference type="SUPFAM" id="SSF81321">
    <property type="entry name" value="Family A G protein-coupled receptor-like"/>
    <property type="match status" value="1"/>
</dbReference>
<dbReference type="Pfam" id="PF00001">
    <property type="entry name" value="7tm_1"/>
    <property type="match status" value="2"/>
</dbReference>
<keyword evidence="6 8" id="KW-0675">Receptor</keyword>
<evidence type="ECO:0000313" key="12">
    <source>
        <dbReference type="Proteomes" id="UP000694865"/>
    </source>
</evidence>
<proteinExistence type="inferred from homology"/>
<dbReference type="PANTHER" id="PTHR24243:SF224">
    <property type="entry name" value="G-PROTEIN COUPLED RECEPTOR 19-RELATED"/>
    <property type="match status" value="1"/>
</dbReference>
<dbReference type="Proteomes" id="UP000694865">
    <property type="component" value="Unplaced"/>
</dbReference>